<feature type="compositionally biased region" description="Pro residues" evidence="6">
    <location>
        <begin position="484"/>
        <end position="494"/>
    </location>
</feature>
<sequence>MGYGQAPHILIVGGGYVGMYTALRLQRKLDGDEATITVVEPNSYMTYQPFLPEAAAGNLEPRHVVVPLRKVLKGCRIISGHVVTVSHERRTASVQPLLGDPFDLKYDILVICPGSVARTLPIPGLAEQGIGFKSAAEAIYLRNQVISRLDAAASATDAAVRRRALTFLFIGGGYAGIEALAELEDMARDACSYYPDLAPADMRWVLVEATGRILPEVSPAMGLYTVKQLEHRGIQVKLNTRVESLLDGNAVLDDGERFEAGTVVWTAGVKPNPVLARTDLPLDDRGRLRATAFLQVDGVADAWTAGDCAAVPDLTKGEGATTGPSAQHAVRQARRLAENLLAELRHEPIRPYEHSYAGSVASLGLHKGVAEIYGVRLRGWPAWLMHRSYHLSRVPTLNRKARVVADWTLALFFRREIVSLGSFADPRAEFRRVAAPASAPAAGIHAAPGTPAAIDAADAADAADATTEKAAPAASTSPETPAAVPTPPGTPAPAIPAAEANSQAAQHRS</sequence>
<dbReference type="AlphaFoldDB" id="Q0RCH4"/>
<organism evidence="8 9">
    <name type="scientific">Frankia alni (strain DSM 45986 / CECT 9034 / ACN14a)</name>
    <dbReference type="NCBI Taxonomy" id="326424"/>
    <lineage>
        <taxon>Bacteria</taxon>
        <taxon>Bacillati</taxon>
        <taxon>Actinomycetota</taxon>
        <taxon>Actinomycetes</taxon>
        <taxon>Frankiales</taxon>
        <taxon>Frankiaceae</taxon>
        <taxon>Frankia</taxon>
    </lineage>
</organism>
<accession>Q0RCH4</accession>
<evidence type="ECO:0000256" key="1">
    <source>
        <dbReference type="ARBA" id="ARBA00005272"/>
    </source>
</evidence>
<keyword evidence="5" id="KW-0520">NAD</keyword>
<dbReference type="STRING" id="326424.FRAAL6227"/>
<dbReference type="Pfam" id="PF07992">
    <property type="entry name" value="Pyr_redox_2"/>
    <property type="match status" value="1"/>
</dbReference>
<evidence type="ECO:0000256" key="3">
    <source>
        <dbReference type="ARBA" id="ARBA00022827"/>
    </source>
</evidence>
<dbReference type="GO" id="GO:0003954">
    <property type="term" value="F:NADH dehydrogenase activity"/>
    <property type="evidence" value="ECO:0007669"/>
    <property type="project" value="InterPro"/>
</dbReference>
<dbReference type="EMBL" id="CT573213">
    <property type="protein sequence ID" value="CAJ64850.1"/>
    <property type="molecule type" value="Genomic_DNA"/>
</dbReference>
<feature type="compositionally biased region" description="Low complexity" evidence="6">
    <location>
        <begin position="456"/>
        <end position="483"/>
    </location>
</feature>
<dbReference type="Gene3D" id="3.50.50.100">
    <property type="match status" value="1"/>
</dbReference>
<keyword evidence="2" id="KW-0285">Flavoprotein</keyword>
<evidence type="ECO:0000313" key="9">
    <source>
        <dbReference type="Proteomes" id="UP000000657"/>
    </source>
</evidence>
<feature type="domain" description="FAD/NAD(P)-binding" evidence="7">
    <location>
        <begin position="8"/>
        <end position="333"/>
    </location>
</feature>
<feature type="region of interest" description="Disordered" evidence="6">
    <location>
        <begin position="456"/>
        <end position="509"/>
    </location>
</feature>
<comment type="similarity">
    <text evidence="1">Belongs to the NADH dehydrogenase family.</text>
</comment>
<dbReference type="KEGG" id="fal:FRAAL6227"/>
<keyword evidence="3" id="KW-0274">FAD</keyword>
<evidence type="ECO:0000256" key="4">
    <source>
        <dbReference type="ARBA" id="ARBA00023002"/>
    </source>
</evidence>
<proteinExistence type="inferred from homology"/>
<gene>
    <name evidence="8" type="ordered locus">FRAAL6227</name>
</gene>
<keyword evidence="4 8" id="KW-0560">Oxidoreductase</keyword>
<dbReference type="EC" id="1.6.99.3" evidence="8"/>
<evidence type="ECO:0000256" key="5">
    <source>
        <dbReference type="ARBA" id="ARBA00023027"/>
    </source>
</evidence>
<dbReference type="eggNOG" id="COG1252">
    <property type="taxonomic scope" value="Bacteria"/>
</dbReference>
<evidence type="ECO:0000256" key="2">
    <source>
        <dbReference type="ARBA" id="ARBA00022630"/>
    </source>
</evidence>
<dbReference type="InterPro" id="IPR023753">
    <property type="entry name" value="FAD/NAD-binding_dom"/>
</dbReference>
<evidence type="ECO:0000256" key="6">
    <source>
        <dbReference type="SAM" id="MobiDB-lite"/>
    </source>
</evidence>
<evidence type="ECO:0000313" key="8">
    <source>
        <dbReference type="EMBL" id="CAJ64850.1"/>
    </source>
</evidence>
<protein>
    <submittedName>
        <fullName evidence="8">NADH dehydrogenase</fullName>
        <ecNumber evidence="8">1.6.99.3</ecNumber>
    </submittedName>
</protein>
<evidence type="ECO:0000259" key="7">
    <source>
        <dbReference type="Pfam" id="PF07992"/>
    </source>
</evidence>
<dbReference type="SUPFAM" id="SSF51905">
    <property type="entry name" value="FAD/NAD(P)-binding domain"/>
    <property type="match status" value="1"/>
</dbReference>
<dbReference type="HOGENOM" id="CLU_021377_7_1_11"/>
<dbReference type="PANTHER" id="PTHR43706:SF45">
    <property type="entry name" value="NADH DEHYDROGENASE-LIKE PROTEIN RV1812C"/>
    <property type="match status" value="1"/>
</dbReference>
<dbReference type="PANTHER" id="PTHR43706">
    <property type="entry name" value="NADH DEHYDROGENASE"/>
    <property type="match status" value="1"/>
</dbReference>
<reference evidence="8 9" key="1">
    <citation type="journal article" date="2007" name="Genome Res.">
        <title>Genome characteristics of facultatively symbiotic Frankia sp. strains reflect host range and host plant biogeography.</title>
        <authorList>
            <person name="Normand P."/>
            <person name="Lapierre P."/>
            <person name="Tisa L.S."/>
            <person name="Gogarten J.P."/>
            <person name="Alloisio N."/>
            <person name="Bagnarol E."/>
            <person name="Bassi C.A."/>
            <person name="Berry A.M."/>
            <person name="Bickhart D.M."/>
            <person name="Choisne N."/>
            <person name="Couloux A."/>
            <person name="Cournoyer B."/>
            <person name="Cruveiller S."/>
            <person name="Daubin V."/>
            <person name="Demange N."/>
            <person name="Francino M.P."/>
            <person name="Goltsman E."/>
            <person name="Huang Y."/>
            <person name="Kopp O.R."/>
            <person name="Labarre L."/>
            <person name="Lapidus A."/>
            <person name="Lavire C."/>
            <person name="Marechal J."/>
            <person name="Martinez M."/>
            <person name="Mastronunzio J.E."/>
            <person name="Mullin B.C."/>
            <person name="Niemann J."/>
            <person name="Pujic P."/>
            <person name="Rawnsley T."/>
            <person name="Rouy Z."/>
            <person name="Schenowitz C."/>
            <person name="Sellstedt A."/>
            <person name="Tavares F."/>
            <person name="Tomkins J.P."/>
            <person name="Vallenet D."/>
            <person name="Valverde C."/>
            <person name="Wall L.G."/>
            <person name="Wang Y."/>
            <person name="Medigue C."/>
            <person name="Benson D.R."/>
        </authorList>
    </citation>
    <scope>NUCLEOTIDE SEQUENCE [LARGE SCALE GENOMIC DNA]</scope>
    <source>
        <strain evidence="9">DSM 45986 / CECT 9034 / ACN14a</strain>
    </source>
</reference>
<keyword evidence="9" id="KW-1185">Reference proteome</keyword>
<dbReference type="OrthoDB" id="9781621at2"/>
<dbReference type="RefSeq" id="WP_011607277.1">
    <property type="nucleotide sequence ID" value="NC_008278.1"/>
</dbReference>
<dbReference type="Proteomes" id="UP000000657">
    <property type="component" value="Chromosome"/>
</dbReference>
<name>Q0RCH4_FRAAA</name>
<dbReference type="PRINTS" id="PR00368">
    <property type="entry name" value="FADPNR"/>
</dbReference>
<dbReference type="InterPro" id="IPR045024">
    <property type="entry name" value="NDH-2"/>
</dbReference>
<dbReference type="InterPro" id="IPR036188">
    <property type="entry name" value="FAD/NAD-bd_sf"/>
</dbReference>